<accession>A0A914PT62</accession>
<evidence type="ECO:0000256" key="1">
    <source>
        <dbReference type="SAM" id="MobiDB-lite"/>
    </source>
</evidence>
<proteinExistence type="predicted"/>
<keyword evidence="2" id="KW-1185">Reference proteome</keyword>
<dbReference type="Proteomes" id="UP000887578">
    <property type="component" value="Unplaced"/>
</dbReference>
<feature type="compositionally biased region" description="Polar residues" evidence="1">
    <location>
        <begin position="173"/>
        <end position="182"/>
    </location>
</feature>
<organism evidence="2 3">
    <name type="scientific">Panagrolaimus davidi</name>
    <dbReference type="NCBI Taxonomy" id="227884"/>
    <lineage>
        <taxon>Eukaryota</taxon>
        <taxon>Metazoa</taxon>
        <taxon>Ecdysozoa</taxon>
        <taxon>Nematoda</taxon>
        <taxon>Chromadorea</taxon>
        <taxon>Rhabditida</taxon>
        <taxon>Tylenchina</taxon>
        <taxon>Panagrolaimomorpha</taxon>
        <taxon>Panagrolaimoidea</taxon>
        <taxon>Panagrolaimidae</taxon>
        <taxon>Panagrolaimus</taxon>
    </lineage>
</organism>
<reference evidence="3" key="1">
    <citation type="submission" date="2022-11" db="UniProtKB">
        <authorList>
            <consortium name="WormBaseParasite"/>
        </authorList>
    </citation>
    <scope>IDENTIFICATION</scope>
</reference>
<protein>
    <submittedName>
        <fullName evidence="3">Uncharacterized protein</fullName>
    </submittedName>
</protein>
<dbReference type="AlphaFoldDB" id="A0A914PT62"/>
<sequence length="687" mass="77135">MSVADRLREKSGIGSDFVSADASQYNNLNLNHNKICDDSIVNKKLSSTYGSQCVSNSDINGEPNHIGGWNNRRSSNTWKKSNVGQLNSLLSINDGHEDKRNKNLLPNSGSSRYISTLTLHIAAYEKLPESGNANFGSNISGKASSHSPFQGHVFEIPRQQEEKATKPEIMNFKASQKLLNPNETKERKRPFQSTEEDRNRQESSNVACAMGESSDEESLKRSKIVHVYFFATSRKSDLETKPRSEFSSVSTDCSGSLISFGELINNHESDDALFNAPNEAALVLARGAGEFSVDWDNEMQKKEKLWICEEHRHILGTEWNKKIHNKLHDKKLACSISIPPIHGKLVDGVSFLSYAQAQEVLKEYGILEHVGTSLCKKHRSEINDLMEKKNLANEIVNSTSSNETPMEIDDNALLPRKAKMNAVGSYREWSPSDCLEPHRSPVKPWYDKDTGRLPFGVSSSAKTAFKNFTKLANINITTTTRPWEELDVRSRNMYIAGYKKICGTTAAILVGDENKEKLQEAAIKKSAISKQQTLLNESQLQLLYEIKKHYYAAGSNQERRAYLSIAADVLPENIVRSVIPDLSRYEYTEAKKEAKRFKSKEQKKPRAYKEVVPKTAIESFIAFFTSEMITTGIPFGDITTKLPNGNIVQLPSVVREWGAGKIIAMYRSHMKETGEKVEMKESIIECS</sequence>
<evidence type="ECO:0000313" key="2">
    <source>
        <dbReference type="Proteomes" id="UP000887578"/>
    </source>
</evidence>
<evidence type="ECO:0000313" key="3">
    <source>
        <dbReference type="WBParaSite" id="PDA_v2.g21878.t1"/>
    </source>
</evidence>
<dbReference type="WBParaSite" id="PDA_v2.g21878.t1">
    <property type="protein sequence ID" value="PDA_v2.g21878.t1"/>
    <property type="gene ID" value="PDA_v2.g21878"/>
</dbReference>
<name>A0A914PT62_9BILA</name>
<feature type="region of interest" description="Disordered" evidence="1">
    <location>
        <begin position="161"/>
        <end position="214"/>
    </location>
</feature>